<name>A0A840PQX1_9ACTN</name>
<evidence type="ECO:0000313" key="3">
    <source>
        <dbReference type="Proteomes" id="UP000578449"/>
    </source>
</evidence>
<gene>
    <name evidence="2" type="ORF">HNP84_010271</name>
</gene>
<keyword evidence="1" id="KW-0472">Membrane</keyword>
<organism evidence="2 3">
    <name type="scientific">Thermocatellispora tengchongensis</name>
    <dbReference type="NCBI Taxonomy" id="1073253"/>
    <lineage>
        <taxon>Bacteria</taxon>
        <taxon>Bacillati</taxon>
        <taxon>Actinomycetota</taxon>
        <taxon>Actinomycetes</taxon>
        <taxon>Streptosporangiales</taxon>
        <taxon>Streptosporangiaceae</taxon>
        <taxon>Thermocatellispora</taxon>
    </lineage>
</organism>
<keyword evidence="3" id="KW-1185">Reference proteome</keyword>
<dbReference type="EMBL" id="JACHGN010000045">
    <property type="protein sequence ID" value="MBB5140503.1"/>
    <property type="molecule type" value="Genomic_DNA"/>
</dbReference>
<dbReference type="AlphaFoldDB" id="A0A840PQX1"/>
<accession>A0A840PQX1</accession>
<evidence type="ECO:0000313" key="2">
    <source>
        <dbReference type="EMBL" id="MBB5140503.1"/>
    </source>
</evidence>
<dbReference type="Proteomes" id="UP000578449">
    <property type="component" value="Unassembled WGS sequence"/>
</dbReference>
<protein>
    <submittedName>
        <fullName evidence="2">Uncharacterized protein</fullName>
    </submittedName>
</protein>
<reference evidence="2 3" key="1">
    <citation type="submission" date="2020-08" db="EMBL/GenBank/DDBJ databases">
        <title>Genomic Encyclopedia of Type Strains, Phase IV (KMG-IV): sequencing the most valuable type-strain genomes for metagenomic binning, comparative biology and taxonomic classification.</title>
        <authorList>
            <person name="Goeker M."/>
        </authorList>
    </citation>
    <scope>NUCLEOTIDE SEQUENCE [LARGE SCALE GENOMIC DNA]</scope>
    <source>
        <strain evidence="2 3">DSM 45615</strain>
    </source>
</reference>
<sequence>MWLLSLTAMSITSWATTAFSFLVLYTHEALGAASLVLVSLWTATVPIPVTVHLLRWRRRIRLARQTLLVARKHARVLEELRQGTASISR</sequence>
<proteinExistence type="predicted"/>
<keyword evidence="1" id="KW-1133">Transmembrane helix</keyword>
<evidence type="ECO:0000256" key="1">
    <source>
        <dbReference type="SAM" id="Phobius"/>
    </source>
</evidence>
<comment type="caution">
    <text evidence="2">The sequence shown here is derived from an EMBL/GenBank/DDBJ whole genome shotgun (WGS) entry which is preliminary data.</text>
</comment>
<keyword evidence="1" id="KW-0812">Transmembrane</keyword>
<feature type="transmembrane region" description="Helical" evidence="1">
    <location>
        <begin position="30"/>
        <end position="54"/>
    </location>
</feature>
<dbReference type="RefSeq" id="WP_185057287.1">
    <property type="nucleotide sequence ID" value="NZ_BAABIX010000005.1"/>
</dbReference>